<evidence type="ECO:0008006" key="3">
    <source>
        <dbReference type="Google" id="ProtNLM"/>
    </source>
</evidence>
<evidence type="ECO:0000313" key="1">
    <source>
        <dbReference type="EMBL" id="VBA53012.1"/>
    </source>
</evidence>
<protein>
    <recommendedName>
        <fullName evidence="3">Growth inhibitor PemK</fullName>
    </recommendedName>
</protein>
<evidence type="ECO:0000313" key="2">
    <source>
        <dbReference type="Proteomes" id="UP000268285"/>
    </source>
</evidence>
<dbReference type="GO" id="GO:0003677">
    <property type="term" value="F:DNA binding"/>
    <property type="evidence" value="ECO:0007669"/>
    <property type="project" value="InterPro"/>
</dbReference>
<keyword evidence="2" id="KW-1185">Reference proteome</keyword>
<dbReference type="EMBL" id="UPHU01000001">
    <property type="protein sequence ID" value="VBA53012.1"/>
    <property type="molecule type" value="Genomic_DNA"/>
</dbReference>
<dbReference type="Proteomes" id="UP000268285">
    <property type="component" value="Unassembled WGS sequence"/>
</dbReference>
<accession>A0A498QY17</accession>
<proteinExistence type="predicted"/>
<dbReference type="InterPro" id="IPR003477">
    <property type="entry name" value="PemK-like"/>
</dbReference>
<dbReference type="AlphaFoldDB" id="A0A498QY17"/>
<dbReference type="Pfam" id="PF02452">
    <property type="entry name" value="PemK_toxin"/>
    <property type="match status" value="1"/>
</dbReference>
<dbReference type="SUPFAM" id="SSF50118">
    <property type="entry name" value="Cell growth inhibitor/plasmid maintenance toxic component"/>
    <property type="match status" value="1"/>
</dbReference>
<gene>
    <name evidence="1" type="ORF">LAUMK142_03810</name>
</gene>
<reference evidence="1 2" key="1">
    <citation type="submission" date="2018-09" db="EMBL/GenBank/DDBJ databases">
        <authorList>
            <person name="Tagini F."/>
        </authorList>
    </citation>
    <scope>NUCLEOTIDE SEQUENCE [LARGE SCALE GENOMIC DNA]</scope>
    <source>
        <strain evidence="1 2">MK142</strain>
    </source>
</reference>
<name>A0A498QY17_9MYCO</name>
<sequence length="263" mass="29497">MQKLRICAGGVKVLSAKLLMGVLLVDGLEPASWAVRGYVQGIQPGAPRHNRALRRGYAANMASARKSQWKTFQRFTENLGNLVFNEAPKVVRQLQNSQTVLQELQRAVKITANIMAMGLPPPPQEIAAGRPVTSTSFPTAQRARRLVYAPDLDGRAGPGEIVWTWVVYEDDPTRGKDRPVLVVGRNRDVLLGLMLSSREDRAADRDWVGIGSGDWDYEGRQSWVRLDRVLDVPEESIRREGAILPREIFDVVAARLRTEYSWR</sequence>
<organism evidence="1 2">
    <name type="scientific">Mycobacterium pseudokansasii</name>
    <dbReference type="NCBI Taxonomy" id="2341080"/>
    <lineage>
        <taxon>Bacteria</taxon>
        <taxon>Bacillati</taxon>
        <taxon>Actinomycetota</taxon>
        <taxon>Actinomycetes</taxon>
        <taxon>Mycobacteriales</taxon>
        <taxon>Mycobacteriaceae</taxon>
        <taxon>Mycobacterium</taxon>
    </lineage>
</organism>